<keyword evidence="1" id="KW-0175">Coiled coil</keyword>
<evidence type="ECO:0000256" key="1">
    <source>
        <dbReference type="SAM" id="Coils"/>
    </source>
</evidence>
<name>A0A8S9KE00_BRACR</name>
<evidence type="ECO:0000256" key="2">
    <source>
        <dbReference type="SAM" id="MobiDB-lite"/>
    </source>
</evidence>
<accession>A0A8S9KE00</accession>
<feature type="coiled-coil region" evidence="1">
    <location>
        <begin position="1457"/>
        <end position="1484"/>
    </location>
</feature>
<dbReference type="PANTHER" id="PTHR33067">
    <property type="entry name" value="RNA-DIRECTED DNA POLYMERASE-RELATED"/>
    <property type="match status" value="1"/>
</dbReference>
<dbReference type="EMBL" id="QGKY02000190">
    <property type="protein sequence ID" value="KAF2591596.1"/>
    <property type="molecule type" value="Genomic_DNA"/>
</dbReference>
<comment type="caution">
    <text evidence="3">The sequence shown here is derived from an EMBL/GenBank/DDBJ whole genome shotgun (WGS) entry which is preliminary data.</text>
</comment>
<feature type="region of interest" description="Disordered" evidence="2">
    <location>
        <begin position="1676"/>
        <end position="1695"/>
    </location>
</feature>
<reference evidence="3" key="1">
    <citation type="submission" date="2019-12" db="EMBL/GenBank/DDBJ databases">
        <title>Genome sequencing and annotation of Brassica cretica.</title>
        <authorList>
            <person name="Studholme D.J."/>
            <person name="Sarris P.F."/>
        </authorList>
    </citation>
    <scope>NUCLEOTIDE SEQUENCE</scope>
    <source>
        <strain evidence="3">PFS-102/07</strain>
        <tissue evidence="3">Leaf</tissue>
    </source>
</reference>
<feature type="region of interest" description="Disordered" evidence="2">
    <location>
        <begin position="1294"/>
        <end position="1338"/>
    </location>
</feature>
<protein>
    <submittedName>
        <fullName evidence="3">Uncharacterized protein</fullName>
    </submittedName>
</protein>
<evidence type="ECO:0000313" key="3">
    <source>
        <dbReference type="EMBL" id="KAF2591596.1"/>
    </source>
</evidence>
<feature type="compositionally biased region" description="Basic and acidic residues" evidence="2">
    <location>
        <begin position="607"/>
        <end position="629"/>
    </location>
</feature>
<proteinExistence type="predicted"/>
<feature type="compositionally biased region" description="Basic and acidic residues" evidence="2">
    <location>
        <begin position="1303"/>
        <end position="1325"/>
    </location>
</feature>
<organism evidence="3">
    <name type="scientific">Brassica cretica</name>
    <name type="common">Mustard</name>
    <dbReference type="NCBI Taxonomy" id="69181"/>
    <lineage>
        <taxon>Eukaryota</taxon>
        <taxon>Viridiplantae</taxon>
        <taxon>Streptophyta</taxon>
        <taxon>Embryophyta</taxon>
        <taxon>Tracheophyta</taxon>
        <taxon>Spermatophyta</taxon>
        <taxon>Magnoliopsida</taxon>
        <taxon>eudicotyledons</taxon>
        <taxon>Gunneridae</taxon>
        <taxon>Pentapetalae</taxon>
        <taxon>rosids</taxon>
        <taxon>malvids</taxon>
        <taxon>Brassicales</taxon>
        <taxon>Brassicaceae</taxon>
        <taxon>Brassiceae</taxon>
        <taxon>Brassica</taxon>
    </lineage>
</organism>
<sequence length="1695" mass="197072">MFFRETREKEEDINRMFYEAREKMRMRITLKKKSDHEKFAIPCTVKGIEFPHALCDTGASVSILPRVMADHLQVEPSQELFTFVDCSHRNSGGIVRDLEVQIACHCGAEYESDYSSSIDTHPVTSIINAHRKLTDTHKEELVDTYPDEWENEYYNPTIAAYTRQNMHTDEYDEDYEEERATEYEAILDEEVKLLHHSSWKRNAPSIDMTSWPSIDTQPQQRCRKRALTDTAYYKSVDTDFNRAREGGYSIGSWADEHHHESFAVETSTYTPGANKLQDSFTGEELLNMQRRDETDQIQAEAAWERTRFSHPIDARHQQSIDTRNQQSIDIRHPQSIDNNVATSIDNRPIPKTTVSEKDKLDNQYLTPDEFGIFMDPDVYAKATDGRTLHVSREDITDILLTTNGADNLFMHQRINPDQKATKECYDTAGGIDNGFIQRSRHKTQPSIDVDVPTSVDRQTEFDRRAYDLYGNRKFYWDEKDEFGVYRDDRRYAGDLDGNIIHLHNTDIKRVLERASRDDPSYICLSEHVNLFTQTKLVTEIYTKDEINEMFYGVCGEHEKNKEAFQMKLDGVYYPLNDSISWLTTCMEEMKQEIVRIQHATDVARPPSIDRRRPPSIDRHHHASIDDSPPRPHTKKSQKEFHTREEIDQLWMFFRETREKEEDIRRMFCEAREKMRMRITLKKKSDPGQFAIPCTVKGIEFPHALCDTGASVSILPRVMADHLGLQVEPSQELFTFVDCSQKNSGGIVRDLEVQIACHCGDEYESDYSSSIDTHPVTSIDNAHRKLTDTHKEESVDTYPDEWEKDYYNPTIAAYTRQNMHTDEYDEDYEEERATEYEAILYEEDKLLHHSSWKRNAPLIDMTSWPSIDTQPQQRCRKRASTDTAYYKSVDTDFNRAREGDYSIGSWEDEHHHERFAVETATYTPGADKLQDSFTDEELLNMQRRDKTDQIQAEAAWERTRFSHPIDARHQQSIDTHEFGIFRDPDGYAKATDGRTLHVSREDITDILQTANGADNQFMHQRSNPEQKATKECYDTAGGIDNSFIQRSRHTTQPSIDVDVPTSVDRQPEFGTRAYDLYSNRKFYWEEKDEFGVYRDDQRYARDLDGNTIRLHNTDIRRVLERASRDEPSYICLPEHANLFTQTKLVPEIYTKDEINEMFYGVCGEHEKNKEAFQMKLDGVYYPLNDSISWLTTCMEEMKQDIARIQHATDVARPPSIDRRRPHEHANLFTQTKLVPEIYTKDEINEMFYGVCGEHEKNKEAFQMKLDGVYYPLNDSISWLTTCMEEMKQEIVRIQHATDVARPPSIDRRRPPSIDRHHHASIDDSPPRPHTKKSQKEFHTREEIDQLVEEIYRALETTEERLDGRCDDIYFPMNLSISALTSKIEAIQMELVEIQSYIARRPEASLSIDRHNNISTDIHHRTSVDDATNRGRLVPKMTSDMSDTHYHGEEISADTYATLRRHQFNLENLEERLQRMENTTHDGIEARRENPKLDENPNFGIMEVSDQAEGSRNIYRQENCRKDRNQSNDPRGSRWLVAWDQNVVSTVQQAECLQKLETDIWRSGGVLHVSWTCIQPCGARDAAAHVSGAMRRQSVPLMIKWRYCLELVQFHGFRSVEVILDTPPRCSKSCPEAKGGSVRVQISPSRPVSVYMVKPGFYQSRDQFSPVQSSCPLGFGKVSSDQPAAYRQRTLRPGLTE</sequence>
<dbReference type="PANTHER" id="PTHR33067:SF31">
    <property type="entry name" value="RNA-DIRECTED DNA POLYMERASE"/>
    <property type="match status" value="1"/>
</dbReference>
<dbReference type="InterPro" id="IPR021109">
    <property type="entry name" value="Peptidase_aspartic_dom_sf"/>
</dbReference>
<dbReference type="Gene3D" id="2.40.70.10">
    <property type="entry name" value="Acid Proteases"/>
    <property type="match status" value="2"/>
</dbReference>
<feature type="region of interest" description="Disordered" evidence="2">
    <location>
        <begin position="598"/>
        <end position="641"/>
    </location>
</feature>
<gene>
    <name evidence="3" type="ORF">F2Q70_00038214</name>
</gene>